<name>A0AB34IPM5_PRYPA</name>
<dbReference type="Proteomes" id="UP001515480">
    <property type="component" value="Unassembled WGS sequence"/>
</dbReference>
<keyword evidence="3" id="KW-1185">Reference proteome</keyword>
<proteinExistence type="predicted"/>
<dbReference type="EMBL" id="JBGBPQ010000022">
    <property type="protein sequence ID" value="KAL1503414.1"/>
    <property type="molecule type" value="Genomic_DNA"/>
</dbReference>
<evidence type="ECO:0000313" key="3">
    <source>
        <dbReference type="Proteomes" id="UP001515480"/>
    </source>
</evidence>
<feature type="region of interest" description="Disordered" evidence="1">
    <location>
        <begin position="1"/>
        <end position="22"/>
    </location>
</feature>
<evidence type="ECO:0000313" key="2">
    <source>
        <dbReference type="EMBL" id="KAL1503414.1"/>
    </source>
</evidence>
<evidence type="ECO:0000256" key="1">
    <source>
        <dbReference type="SAM" id="MobiDB-lite"/>
    </source>
</evidence>
<comment type="caution">
    <text evidence="2">The sequence shown here is derived from an EMBL/GenBank/DDBJ whole genome shotgun (WGS) entry which is preliminary data.</text>
</comment>
<accession>A0AB34IPM5</accession>
<reference evidence="2 3" key="1">
    <citation type="journal article" date="2024" name="Science">
        <title>Giant polyketide synthase enzymes in the biosynthesis of giant marine polyether toxins.</title>
        <authorList>
            <person name="Fallon T.R."/>
            <person name="Shende V.V."/>
            <person name="Wierzbicki I.H."/>
            <person name="Pendleton A.L."/>
            <person name="Watervoot N.F."/>
            <person name="Auber R.P."/>
            <person name="Gonzalez D.J."/>
            <person name="Wisecaver J.H."/>
            <person name="Moore B.S."/>
        </authorList>
    </citation>
    <scope>NUCLEOTIDE SEQUENCE [LARGE SCALE GENOMIC DNA]</scope>
    <source>
        <strain evidence="2 3">12B1</strain>
    </source>
</reference>
<organism evidence="2 3">
    <name type="scientific">Prymnesium parvum</name>
    <name type="common">Toxic golden alga</name>
    <dbReference type="NCBI Taxonomy" id="97485"/>
    <lineage>
        <taxon>Eukaryota</taxon>
        <taxon>Haptista</taxon>
        <taxon>Haptophyta</taxon>
        <taxon>Prymnesiophyceae</taxon>
        <taxon>Prymnesiales</taxon>
        <taxon>Prymnesiaceae</taxon>
        <taxon>Prymnesium</taxon>
    </lineage>
</organism>
<gene>
    <name evidence="2" type="ORF">AB1Y20_011465</name>
</gene>
<sequence>MSGGAGASSQPRPGLTDALQAGGEVPSPRLQRILTSLDLIPSTSILTCEAAASMDVEVFGERTEEVREWALHELAARSSWRQRRPAVPTVHTGCTAVTVAVAPALAPAACASVSAAAIDTTSMQESGILLDPSAAASAAAAAGAASSAAVLDAEECDIVSAVAEFLHVVPRSLLLHTSSALSDEERIAARRRHLISCGASSVRAGTAFVRTWIEFCNRRDIRDYGVPPDADLLNAFLADVDTAARSRAVHRSRQTGASVQHAMACAARWVTDHAGLPFDIAKSRQVRKASAPAREVDPGWSAMWEPAILVHLLRVALHEQHRGLVRAMAAAAYFVCAASMRLINGLRSGPPILDSLGVFHGVAALSKGRRRSTMAPRPWAAALCFPA</sequence>
<protein>
    <submittedName>
        <fullName evidence="2">Uncharacterized protein</fullName>
    </submittedName>
</protein>
<dbReference type="AlphaFoldDB" id="A0AB34IPM5"/>